<evidence type="ECO:0000313" key="3">
    <source>
        <dbReference type="Proteomes" id="UP000475862"/>
    </source>
</evidence>
<name>A0A6G0TEI9_APHGL</name>
<evidence type="ECO:0000256" key="1">
    <source>
        <dbReference type="SAM" id="MobiDB-lite"/>
    </source>
</evidence>
<protein>
    <submittedName>
        <fullName evidence="2">Uncharacterized protein</fullName>
    </submittedName>
</protein>
<accession>A0A6G0TEI9</accession>
<feature type="compositionally biased region" description="Basic residues" evidence="1">
    <location>
        <begin position="244"/>
        <end position="255"/>
    </location>
</feature>
<feature type="region of interest" description="Disordered" evidence="1">
    <location>
        <begin position="236"/>
        <end position="255"/>
    </location>
</feature>
<evidence type="ECO:0000313" key="2">
    <source>
        <dbReference type="EMBL" id="KAE9531515.1"/>
    </source>
</evidence>
<gene>
    <name evidence="2" type="ORF">AGLY_010721</name>
</gene>
<organism evidence="2 3">
    <name type="scientific">Aphis glycines</name>
    <name type="common">Soybean aphid</name>
    <dbReference type="NCBI Taxonomy" id="307491"/>
    <lineage>
        <taxon>Eukaryota</taxon>
        <taxon>Metazoa</taxon>
        <taxon>Ecdysozoa</taxon>
        <taxon>Arthropoda</taxon>
        <taxon>Hexapoda</taxon>
        <taxon>Insecta</taxon>
        <taxon>Pterygota</taxon>
        <taxon>Neoptera</taxon>
        <taxon>Paraneoptera</taxon>
        <taxon>Hemiptera</taxon>
        <taxon>Sternorrhyncha</taxon>
        <taxon>Aphidomorpha</taxon>
        <taxon>Aphidoidea</taxon>
        <taxon>Aphididae</taxon>
        <taxon>Aphidini</taxon>
        <taxon>Aphis</taxon>
        <taxon>Aphis</taxon>
    </lineage>
</organism>
<dbReference type="AlphaFoldDB" id="A0A6G0TEI9"/>
<dbReference type="EMBL" id="VYZN01000041">
    <property type="protein sequence ID" value="KAE9531515.1"/>
    <property type="molecule type" value="Genomic_DNA"/>
</dbReference>
<dbReference type="Proteomes" id="UP000475862">
    <property type="component" value="Unassembled WGS sequence"/>
</dbReference>
<reference evidence="2 3" key="1">
    <citation type="submission" date="2019-08" db="EMBL/GenBank/DDBJ databases">
        <title>The genome of the soybean aphid Biotype 1, its phylome, world population structure and adaptation to the North American continent.</title>
        <authorList>
            <person name="Giordano R."/>
            <person name="Donthu R.K."/>
            <person name="Hernandez A.G."/>
            <person name="Wright C.L."/>
            <person name="Zimin A.V."/>
        </authorList>
    </citation>
    <scope>NUCLEOTIDE SEQUENCE [LARGE SCALE GENOMIC DNA]</scope>
    <source>
        <tissue evidence="2">Whole aphids</tissue>
    </source>
</reference>
<keyword evidence="3" id="KW-1185">Reference proteome</keyword>
<proteinExistence type="predicted"/>
<sequence length="255" mass="29511">MLSTSDGYLLFKSNTHNKNKDLKSYTTVTTSLQQISNITNSLSTSQMTLTYSTNTGSITHSHINYKSYVRGKMHLFYHSTFKGRQVDIALLYVRCGKIMFSKINLKLTNKHKKIKLYQSENGFKKRSIKKSFLIKKKNESCWYLVGTYGAYVWREEFKSKKKKMITGLYYNPYYHMVTALLYGLYGSCREYLKDETAQLSLAGSGVWVFSGAHTRVCSISDRALIALRGSCTDERRRLGQASQSRRRPHQRSLRY</sequence>
<comment type="caution">
    <text evidence="2">The sequence shown here is derived from an EMBL/GenBank/DDBJ whole genome shotgun (WGS) entry which is preliminary data.</text>
</comment>